<dbReference type="AlphaFoldDB" id="A0A183G0A6"/>
<dbReference type="Pfam" id="PF00026">
    <property type="entry name" value="Asp"/>
    <property type="match status" value="1"/>
</dbReference>
<protein>
    <submittedName>
        <fullName evidence="5">Peptidase A1 domain-containing protein</fullName>
    </submittedName>
</protein>
<evidence type="ECO:0000313" key="5">
    <source>
        <dbReference type="WBParaSite" id="HPBE_0001451201-mRNA-1"/>
    </source>
</evidence>
<dbReference type="PROSITE" id="PS51767">
    <property type="entry name" value="PEPTIDASE_A1"/>
    <property type="match status" value="1"/>
</dbReference>
<evidence type="ECO:0000256" key="1">
    <source>
        <dbReference type="ARBA" id="ARBA00007447"/>
    </source>
</evidence>
<accession>A0A183G0A6</accession>
<dbReference type="GO" id="GO:0004190">
    <property type="term" value="F:aspartic-type endopeptidase activity"/>
    <property type="evidence" value="ECO:0007669"/>
    <property type="project" value="InterPro"/>
</dbReference>
<dbReference type="InterPro" id="IPR034164">
    <property type="entry name" value="Pepsin-like_dom"/>
</dbReference>
<dbReference type="InterPro" id="IPR033121">
    <property type="entry name" value="PEPTIDASE_A1"/>
</dbReference>
<sequence length="265" mass="29465">YGTGSASGFFGEDTVRFGPRGSDQLVVPRTIIGQAVKIAPFFRENKCDGILGLAFRELAEGGVNPPLLNAFDQGLIYPIMTVYLEHDKQFKYGGVVTYGGVDKTHCGEMIAYERTTRDAKMWQFMNEWQLRLLQLKGVASEHVTFSKEWIAISDTSTSFLGLPSVVADSVADSAGAEYDEQSEMYMIECQAKPSLNLTIGDHVYTIEAVNLIAEIDVNFCIMTMFPISGHGLGSQMILGDPFIRQYCNIYDYNTKQIGFARSLQR</sequence>
<feature type="domain" description="Peptidase A1" evidence="2">
    <location>
        <begin position="1"/>
        <end position="260"/>
    </location>
</feature>
<dbReference type="EMBL" id="UZAH01028395">
    <property type="protein sequence ID" value="VDO99868.1"/>
    <property type="molecule type" value="Genomic_DNA"/>
</dbReference>
<dbReference type="InterPro" id="IPR021109">
    <property type="entry name" value="Peptidase_aspartic_dom_sf"/>
</dbReference>
<accession>A0A3P8DGV0</accession>
<reference evidence="5" key="2">
    <citation type="submission" date="2019-09" db="UniProtKB">
        <authorList>
            <consortium name="WormBaseParasite"/>
        </authorList>
    </citation>
    <scope>IDENTIFICATION</scope>
</reference>
<gene>
    <name evidence="3" type="ORF">HPBE_LOCUS14513</name>
</gene>
<evidence type="ECO:0000313" key="3">
    <source>
        <dbReference type="EMBL" id="VDO99868.1"/>
    </source>
</evidence>
<reference evidence="3 4" key="1">
    <citation type="submission" date="2018-11" db="EMBL/GenBank/DDBJ databases">
        <authorList>
            <consortium name="Pathogen Informatics"/>
        </authorList>
    </citation>
    <scope>NUCLEOTIDE SEQUENCE [LARGE SCALE GENOMIC DNA]</scope>
</reference>
<evidence type="ECO:0000259" key="2">
    <source>
        <dbReference type="PROSITE" id="PS51767"/>
    </source>
</evidence>
<dbReference type="GO" id="GO:0006508">
    <property type="term" value="P:proteolysis"/>
    <property type="evidence" value="ECO:0007669"/>
    <property type="project" value="InterPro"/>
</dbReference>
<evidence type="ECO:0000313" key="4">
    <source>
        <dbReference type="Proteomes" id="UP000050761"/>
    </source>
</evidence>
<keyword evidence="4" id="KW-1185">Reference proteome</keyword>
<dbReference type="WBParaSite" id="HPBE_0001451201-mRNA-1">
    <property type="protein sequence ID" value="HPBE_0001451201-mRNA-1"/>
    <property type="gene ID" value="HPBE_0001451201"/>
</dbReference>
<dbReference type="PRINTS" id="PR00792">
    <property type="entry name" value="PEPSIN"/>
</dbReference>
<comment type="similarity">
    <text evidence="1">Belongs to the peptidase A1 family.</text>
</comment>
<dbReference type="PANTHER" id="PTHR47966">
    <property type="entry name" value="BETA-SITE APP-CLEAVING ENZYME, ISOFORM A-RELATED"/>
    <property type="match status" value="1"/>
</dbReference>
<dbReference type="InterPro" id="IPR001461">
    <property type="entry name" value="Aspartic_peptidase_A1"/>
</dbReference>
<organism evidence="4 5">
    <name type="scientific">Heligmosomoides polygyrus</name>
    <name type="common">Parasitic roundworm</name>
    <dbReference type="NCBI Taxonomy" id="6339"/>
    <lineage>
        <taxon>Eukaryota</taxon>
        <taxon>Metazoa</taxon>
        <taxon>Ecdysozoa</taxon>
        <taxon>Nematoda</taxon>
        <taxon>Chromadorea</taxon>
        <taxon>Rhabditida</taxon>
        <taxon>Rhabditina</taxon>
        <taxon>Rhabditomorpha</taxon>
        <taxon>Strongyloidea</taxon>
        <taxon>Heligmosomidae</taxon>
        <taxon>Heligmosomoides</taxon>
    </lineage>
</organism>
<proteinExistence type="inferred from homology"/>
<name>A0A183G0A6_HELPZ</name>
<dbReference type="CDD" id="cd05471">
    <property type="entry name" value="pepsin_like"/>
    <property type="match status" value="1"/>
</dbReference>
<dbReference type="OrthoDB" id="771136at2759"/>
<dbReference type="Gene3D" id="2.40.70.10">
    <property type="entry name" value="Acid Proteases"/>
    <property type="match status" value="2"/>
</dbReference>
<dbReference type="Proteomes" id="UP000050761">
    <property type="component" value="Unassembled WGS sequence"/>
</dbReference>
<dbReference type="SUPFAM" id="SSF50630">
    <property type="entry name" value="Acid proteases"/>
    <property type="match status" value="1"/>
</dbReference>
<dbReference type="GO" id="GO:0005764">
    <property type="term" value="C:lysosome"/>
    <property type="evidence" value="ECO:0007669"/>
    <property type="project" value="TreeGrafter"/>
</dbReference>
<dbReference type="PANTHER" id="PTHR47966:SF44">
    <property type="entry name" value="PEPTIDASE A1 DOMAIN-CONTAINING PROTEIN"/>
    <property type="match status" value="1"/>
</dbReference>